<dbReference type="Proteomes" id="UP000673691">
    <property type="component" value="Unassembled WGS sequence"/>
</dbReference>
<reference evidence="3 4" key="1">
    <citation type="journal article" name="Sci. Rep.">
        <title>Genome-scale phylogenetic analyses confirm Olpidium as the closest living zoosporic fungus to the non-flagellated, terrestrial fungi.</title>
        <authorList>
            <person name="Chang Y."/>
            <person name="Rochon D."/>
            <person name="Sekimoto S."/>
            <person name="Wang Y."/>
            <person name="Chovatia M."/>
            <person name="Sandor L."/>
            <person name="Salamov A."/>
            <person name="Grigoriev I.V."/>
            <person name="Stajich J.E."/>
            <person name="Spatafora J.W."/>
        </authorList>
    </citation>
    <scope>NUCLEOTIDE SEQUENCE [LARGE SCALE GENOMIC DNA]</scope>
    <source>
        <strain evidence="3">S191</strain>
    </source>
</reference>
<dbReference type="AlphaFoldDB" id="A0A8H8DKI5"/>
<feature type="compositionally biased region" description="Basic and acidic residues" evidence="1">
    <location>
        <begin position="701"/>
        <end position="714"/>
    </location>
</feature>
<comment type="caution">
    <text evidence="3">The sequence shown here is derived from an EMBL/GenBank/DDBJ whole genome shotgun (WGS) entry which is preliminary data.</text>
</comment>
<protein>
    <submittedName>
        <fullName evidence="3">Uncharacterized protein</fullName>
    </submittedName>
</protein>
<sequence length="733" mass="79446">MFVILLLLLAGACTWPPVQGRPLLEKRGNVNAIPVVSQVKSLAQTIAGDADGALRTQEDFVQLCPVISQVTSAVHAIAGDCERASEVQVAFGNNALNAIDGVPVAGHIKGAIHFGMGDVEAGCNSMKQASRTAAVIGGGLLGGPGGAVAGGIAFDGTSTGIESGIYQEFRPTGVLESGAHLAQGFDAGVVFDTAFGIGMDAYTGVQLKRARTAASKLADCREFVDKFPKEFDGKEVSLNERVQTAEVVVKMAKELRDMNLKKDDKSHAVLTRIVDNTGESHFGLSNTARKGLVKTRMGEVADALWMDPTELKIIEGYKGDAAKAVILEDKNLRSLQDAPGAVAKPLNGNGRLRPFGQCAESHAYETILPGNHAVDTCSVQYVGEDVVTTVPRCGNCEQLSMGRVWTDVHGADGKGFTVPKEFPYHESKKLVDRPPWAPAGYASAASAPWDHAPPTEDEYRQALSDGWIDPGLEHYPSRNTDGFPDDDPEYYEYRQRAAHDGAGGGEFPDGLNYCKYRPGAYDGNSYDGEFPDGVNYCKYRPGAYAGEFPDFLNYCKYRPGAYAGEFPDFLNYCKYRPGAYDGAFGGEFPDGLNYCKYRPGASRGADGGFKDGLGYSEFHARDPYGAGGGYTDEDLEYVMRRPRDVYDEGDGYTDDDLEYVGYHPRAADDAGGGFPDDRLEYSSNRLRDSYGAGVVPRYEEEHYRKGGDSWRPEDEGYLPDDFSRYANDASLEY</sequence>
<gene>
    <name evidence="3" type="ORF">BJ554DRAFT_5800</name>
</gene>
<name>A0A8H8DKI5_9FUNG</name>
<evidence type="ECO:0000256" key="1">
    <source>
        <dbReference type="SAM" id="MobiDB-lite"/>
    </source>
</evidence>
<dbReference type="EMBL" id="JAEFCI010002896">
    <property type="protein sequence ID" value="KAG5461934.1"/>
    <property type="molecule type" value="Genomic_DNA"/>
</dbReference>
<keyword evidence="2" id="KW-0732">Signal</keyword>
<organism evidence="3 4">
    <name type="scientific">Olpidium bornovanus</name>
    <dbReference type="NCBI Taxonomy" id="278681"/>
    <lineage>
        <taxon>Eukaryota</taxon>
        <taxon>Fungi</taxon>
        <taxon>Fungi incertae sedis</taxon>
        <taxon>Olpidiomycota</taxon>
        <taxon>Olpidiomycotina</taxon>
        <taxon>Olpidiomycetes</taxon>
        <taxon>Olpidiales</taxon>
        <taxon>Olpidiaceae</taxon>
        <taxon>Olpidium</taxon>
    </lineage>
</organism>
<feature type="signal peptide" evidence="2">
    <location>
        <begin position="1"/>
        <end position="20"/>
    </location>
</feature>
<dbReference type="PANTHER" id="PTHR34494:SF1">
    <property type="entry name" value="PROTEIN CBG25024"/>
    <property type="match status" value="1"/>
</dbReference>
<feature type="chain" id="PRO_5034674039" evidence="2">
    <location>
        <begin position="21"/>
        <end position="733"/>
    </location>
</feature>
<evidence type="ECO:0000256" key="2">
    <source>
        <dbReference type="SAM" id="SignalP"/>
    </source>
</evidence>
<proteinExistence type="predicted"/>
<dbReference type="OrthoDB" id="2156780at2759"/>
<dbReference type="PANTHER" id="PTHR34494">
    <property type="entry name" value="PROTEIN CBG25024"/>
    <property type="match status" value="1"/>
</dbReference>
<evidence type="ECO:0000313" key="3">
    <source>
        <dbReference type="EMBL" id="KAG5461934.1"/>
    </source>
</evidence>
<accession>A0A8H8DKI5</accession>
<feature type="region of interest" description="Disordered" evidence="1">
    <location>
        <begin position="701"/>
        <end position="722"/>
    </location>
</feature>
<evidence type="ECO:0000313" key="4">
    <source>
        <dbReference type="Proteomes" id="UP000673691"/>
    </source>
</evidence>
<keyword evidence="4" id="KW-1185">Reference proteome</keyword>